<proteinExistence type="predicted"/>
<name>A0A0M6Y8G9_9HYPH</name>
<feature type="transmembrane region" description="Helical" evidence="2">
    <location>
        <begin position="96"/>
        <end position="116"/>
    </location>
</feature>
<keyword evidence="2" id="KW-0812">Transmembrane</keyword>
<keyword evidence="2" id="KW-1133">Transmembrane helix</keyword>
<keyword evidence="4" id="KW-1185">Reference proteome</keyword>
<organism evidence="3 4">
    <name type="scientific">Roseibium aggregatum</name>
    <dbReference type="NCBI Taxonomy" id="187304"/>
    <lineage>
        <taxon>Bacteria</taxon>
        <taxon>Pseudomonadati</taxon>
        <taxon>Pseudomonadota</taxon>
        <taxon>Alphaproteobacteria</taxon>
        <taxon>Hyphomicrobiales</taxon>
        <taxon>Stappiaceae</taxon>
        <taxon>Roseibium</taxon>
    </lineage>
</organism>
<feature type="transmembrane region" description="Helical" evidence="2">
    <location>
        <begin position="67"/>
        <end position="90"/>
    </location>
</feature>
<sequence length="274" mass="29959">MGKTAKLELLRRILPLGLCVLGIVGGYFFMSVLSSLLCIIAAAGIYAALPRPNVPSGAVKPVCHPPVLVLDMIGFVIGAAFFSIAFIGMADWSGGAALMALLCLGPASIAPVLFTVSARQETSWVRFFSNGFEFTQFGRRVRVMYEDLKKIDIRLWHASGWAAWFQSTIGSLGPRSAVLLNGAETTTTLVFKRPDGATFTISSELVPDLQRVLINIDRAGMELPDGISEYQRKKIRQRRERMYGGPPQEPPQSEQKEVARIAALIEHARRSAGH</sequence>
<dbReference type="Proteomes" id="UP000048926">
    <property type="component" value="Unassembled WGS sequence"/>
</dbReference>
<evidence type="ECO:0000256" key="1">
    <source>
        <dbReference type="SAM" id="MobiDB-lite"/>
    </source>
</evidence>
<dbReference type="EMBL" id="CXST01000003">
    <property type="protein sequence ID" value="CTQ46014.1"/>
    <property type="molecule type" value="Genomic_DNA"/>
</dbReference>
<dbReference type="AlphaFoldDB" id="A0A0M6Y8G9"/>
<evidence type="ECO:0000313" key="4">
    <source>
        <dbReference type="Proteomes" id="UP000048926"/>
    </source>
</evidence>
<gene>
    <name evidence="3" type="ORF">LAL4801_04469</name>
</gene>
<keyword evidence="2" id="KW-0472">Membrane</keyword>
<evidence type="ECO:0000256" key="2">
    <source>
        <dbReference type="SAM" id="Phobius"/>
    </source>
</evidence>
<feature type="transmembrane region" description="Helical" evidence="2">
    <location>
        <begin position="13"/>
        <end position="46"/>
    </location>
</feature>
<protein>
    <submittedName>
        <fullName evidence="3">Uncharacterized protein</fullName>
    </submittedName>
</protein>
<evidence type="ECO:0000313" key="3">
    <source>
        <dbReference type="EMBL" id="CTQ46014.1"/>
    </source>
</evidence>
<accession>A0A0M6Y8G9</accession>
<reference evidence="4" key="1">
    <citation type="submission" date="2015-07" db="EMBL/GenBank/DDBJ databases">
        <authorList>
            <person name="Rodrigo-Torres Lidia"/>
            <person name="Arahal R.David."/>
        </authorList>
    </citation>
    <scope>NUCLEOTIDE SEQUENCE [LARGE SCALE GENOMIC DNA]</scope>
    <source>
        <strain evidence="4">CECT 4801</strain>
    </source>
</reference>
<feature type="region of interest" description="Disordered" evidence="1">
    <location>
        <begin position="237"/>
        <end position="256"/>
    </location>
</feature>